<evidence type="ECO:0000313" key="10">
    <source>
        <dbReference type="EMBL" id="KGX88545.1"/>
    </source>
</evidence>
<dbReference type="InterPro" id="IPR011922">
    <property type="entry name" value="Cell_div_FtsL"/>
</dbReference>
<keyword evidence="11" id="KW-1185">Reference proteome</keyword>
<keyword evidence="6 7" id="KW-0131">Cell cycle</keyword>
<dbReference type="RefSeq" id="WP_036832175.1">
    <property type="nucleotide sequence ID" value="NZ_AVPG01000002.1"/>
</dbReference>
<gene>
    <name evidence="7" type="primary">ftsL</name>
    <name evidence="10" type="ORF">N784_07700</name>
</gene>
<reference evidence="10 11" key="1">
    <citation type="submission" date="2013-08" db="EMBL/GenBank/DDBJ databases">
        <authorList>
            <person name="Huang J."/>
            <person name="Wang G."/>
        </authorList>
    </citation>
    <scope>NUCLEOTIDE SEQUENCE [LARGE SCALE GENOMIC DNA]</scope>
    <source>
        <strain evidence="10 11">JSM 072002</strain>
    </source>
</reference>
<comment type="function">
    <text evidence="7">Essential cell division protein.</text>
</comment>
<evidence type="ECO:0000256" key="5">
    <source>
        <dbReference type="ARBA" id="ARBA00023136"/>
    </source>
</evidence>
<feature type="transmembrane region" description="Helical" evidence="7">
    <location>
        <begin position="39"/>
        <end position="61"/>
    </location>
</feature>
<keyword evidence="5 7" id="KW-0472">Membrane</keyword>
<dbReference type="GO" id="GO:0005886">
    <property type="term" value="C:plasma membrane"/>
    <property type="evidence" value="ECO:0007669"/>
    <property type="project" value="UniProtKB-SubCell"/>
</dbReference>
<organism evidence="10 11">
    <name type="scientific">Pontibacillus litoralis JSM 072002</name>
    <dbReference type="NCBI Taxonomy" id="1385512"/>
    <lineage>
        <taxon>Bacteria</taxon>
        <taxon>Bacillati</taxon>
        <taxon>Bacillota</taxon>
        <taxon>Bacilli</taxon>
        <taxon>Bacillales</taxon>
        <taxon>Bacillaceae</taxon>
        <taxon>Pontibacillus</taxon>
    </lineage>
</organism>
<dbReference type="Proteomes" id="UP000030401">
    <property type="component" value="Unassembled WGS sequence"/>
</dbReference>
<dbReference type="HAMAP" id="MF_00910">
    <property type="entry name" value="FtsL"/>
    <property type="match status" value="1"/>
</dbReference>
<dbReference type="AlphaFoldDB" id="A0A0A5GBT0"/>
<evidence type="ECO:0000256" key="6">
    <source>
        <dbReference type="ARBA" id="ARBA00023306"/>
    </source>
</evidence>
<comment type="caution">
    <text evidence="10">The sequence shown here is derived from an EMBL/GenBank/DDBJ whole genome shotgun (WGS) entry which is preliminary data.</text>
</comment>
<evidence type="ECO:0000313" key="11">
    <source>
        <dbReference type="Proteomes" id="UP000030401"/>
    </source>
</evidence>
<evidence type="ECO:0000256" key="8">
    <source>
        <dbReference type="NCBIfam" id="TIGR02209"/>
    </source>
</evidence>
<comment type="similarity">
    <text evidence="7">Belongs to the FtsL family.</text>
</comment>
<dbReference type="STRING" id="1385512.N784_07700"/>
<keyword evidence="9" id="KW-0175">Coiled coil</keyword>
<evidence type="ECO:0000256" key="7">
    <source>
        <dbReference type="HAMAP-Rule" id="MF_00910"/>
    </source>
</evidence>
<dbReference type="EMBL" id="AVPG01000002">
    <property type="protein sequence ID" value="KGX88545.1"/>
    <property type="molecule type" value="Genomic_DNA"/>
</dbReference>
<keyword evidence="1 7" id="KW-1003">Cell membrane</keyword>
<evidence type="ECO:0000256" key="1">
    <source>
        <dbReference type="ARBA" id="ARBA00022475"/>
    </source>
</evidence>
<keyword evidence="4 7" id="KW-1133">Transmembrane helix</keyword>
<keyword evidence="2 7" id="KW-0132">Cell division</keyword>
<dbReference type="OrthoDB" id="2973386at2"/>
<dbReference type="GO" id="GO:0043093">
    <property type="term" value="P:FtsZ-dependent cytokinesis"/>
    <property type="evidence" value="ECO:0007669"/>
    <property type="project" value="UniProtKB-UniRule"/>
</dbReference>
<dbReference type="NCBIfam" id="TIGR02209">
    <property type="entry name" value="ftsL_broad"/>
    <property type="match status" value="1"/>
</dbReference>
<name>A0A0A5GBT0_9BACI</name>
<comment type="subcellular location">
    <subcellularLocation>
        <location evidence="7">Cell membrane</location>
        <topology evidence="7">Single-pass type II membrane protein</topology>
    </subcellularLocation>
    <text evidence="7">Localizes to the division septum where it forms a ring structure.</text>
</comment>
<accession>A0A0A5GBT0</accession>
<evidence type="ECO:0000256" key="4">
    <source>
        <dbReference type="ARBA" id="ARBA00022989"/>
    </source>
</evidence>
<evidence type="ECO:0000256" key="3">
    <source>
        <dbReference type="ARBA" id="ARBA00022692"/>
    </source>
</evidence>
<feature type="coiled-coil region" evidence="9">
    <location>
        <begin position="62"/>
        <end position="89"/>
    </location>
</feature>
<keyword evidence="3 7" id="KW-0812">Transmembrane</keyword>
<dbReference type="GO" id="GO:0032153">
    <property type="term" value="C:cell division site"/>
    <property type="evidence" value="ECO:0007669"/>
    <property type="project" value="UniProtKB-UniRule"/>
</dbReference>
<evidence type="ECO:0000256" key="2">
    <source>
        <dbReference type="ARBA" id="ARBA00022618"/>
    </source>
</evidence>
<evidence type="ECO:0000256" key="9">
    <source>
        <dbReference type="SAM" id="Coils"/>
    </source>
</evidence>
<sequence length="123" mass="13678">MSAENAKKLYKEQPAGNLQQPKVKVHVHKKKWISTGEKFMYSIVGTMAIAACVYVVSFASATDQVNRDLQKLEGQVDAQQVNVQNLEYEVKELSKPERILSIAEKNGLEIQKSKVKSVELGGS</sequence>
<protein>
    <recommendedName>
        <fullName evidence="7 8">Cell division protein FtsL</fullName>
    </recommendedName>
</protein>
<proteinExistence type="inferred from homology"/>
<dbReference type="eggNOG" id="COG4839">
    <property type="taxonomic scope" value="Bacteria"/>
</dbReference>